<dbReference type="Proteomes" id="UP000199006">
    <property type="component" value="Unassembled WGS sequence"/>
</dbReference>
<evidence type="ECO:0000313" key="1">
    <source>
        <dbReference type="EMBL" id="SFL25424.1"/>
    </source>
</evidence>
<organism evidence="1 2">
    <name type="scientific">Halanaerobium salsuginis</name>
    <dbReference type="NCBI Taxonomy" id="29563"/>
    <lineage>
        <taxon>Bacteria</taxon>
        <taxon>Bacillati</taxon>
        <taxon>Bacillota</taxon>
        <taxon>Clostridia</taxon>
        <taxon>Halanaerobiales</taxon>
        <taxon>Halanaerobiaceae</taxon>
        <taxon>Halanaerobium</taxon>
    </lineage>
</organism>
<name>A0A1I4G600_9FIRM</name>
<reference evidence="1 2" key="1">
    <citation type="submission" date="2016-10" db="EMBL/GenBank/DDBJ databases">
        <authorList>
            <person name="de Groot N.N."/>
        </authorList>
    </citation>
    <scope>NUCLEOTIDE SEQUENCE [LARGE SCALE GENOMIC DNA]</scope>
    <source>
        <strain evidence="1 2">ATCC 51327</strain>
    </source>
</reference>
<evidence type="ECO:0000313" key="2">
    <source>
        <dbReference type="Proteomes" id="UP000199006"/>
    </source>
</evidence>
<keyword evidence="2" id="KW-1185">Reference proteome</keyword>
<protein>
    <submittedName>
        <fullName evidence="1">Uncharacterized protein</fullName>
    </submittedName>
</protein>
<gene>
    <name evidence="1" type="ORF">SAMN02983006_00622</name>
</gene>
<accession>A0A1I4G600</accession>
<dbReference type="AlphaFoldDB" id="A0A1I4G600"/>
<proteinExistence type="predicted"/>
<dbReference type="STRING" id="29563.SAMN02983006_00622"/>
<dbReference type="EMBL" id="FOTI01000005">
    <property type="protein sequence ID" value="SFL25424.1"/>
    <property type="molecule type" value="Genomic_DNA"/>
</dbReference>
<sequence>MLMSDKNIDSGSEKLNAELAMIRELKERIYGKQDLTDSELDSVKKCAFCDGTKELILYKNNYICQECLTDIRS</sequence>